<name>A0A8U7P4N2_CORMO</name>
<dbReference type="AlphaFoldDB" id="A0A8U7P4N2"/>
<feature type="compositionally biased region" description="Polar residues" evidence="2">
    <location>
        <begin position="313"/>
        <end position="322"/>
    </location>
</feature>
<dbReference type="PANTHER" id="PTHR32073">
    <property type="entry name" value="GH11358P"/>
    <property type="match status" value="1"/>
</dbReference>
<dbReference type="Proteomes" id="UP000694553">
    <property type="component" value="Unassembled WGS sequence"/>
</dbReference>
<organism evidence="3 4">
    <name type="scientific">Corvus moneduloides</name>
    <name type="common">New Caledonian crow</name>
    <dbReference type="NCBI Taxonomy" id="1196302"/>
    <lineage>
        <taxon>Eukaryota</taxon>
        <taxon>Metazoa</taxon>
        <taxon>Chordata</taxon>
        <taxon>Craniata</taxon>
        <taxon>Vertebrata</taxon>
        <taxon>Euteleostomi</taxon>
        <taxon>Archelosauria</taxon>
        <taxon>Archosauria</taxon>
        <taxon>Dinosauria</taxon>
        <taxon>Saurischia</taxon>
        <taxon>Theropoda</taxon>
        <taxon>Coelurosauria</taxon>
        <taxon>Aves</taxon>
        <taxon>Neognathae</taxon>
        <taxon>Neoaves</taxon>
        <taxon>Telluraves</taxon>
        <taxon>Australaves</taxon>
        <taxon>Passeriformes</taxon>
        <taxon>Corvoidea</taxon>
        <taxon>Corvidae</taxon>
        <taxon>Corvus</taxon>
    </lineage>
</organism>
<dbReference type="Ensembl" id="ENSCMUT00000035495.1">
    <property type="protein sequence ID" value="ENSCMUP00000034437.1"/>
    <property type="gene ID" value="ENSCMUG00000004592.2"/>
</dbReference>
<evidence type="ECO:0000313" key="4">
    <source>
        <dbReference type="Proteomes" id="UP000694553"/>
    </source>
</evidence>
<sequence>MLRLVSLKLGRLYRYVKLAVLGSLAAALVLNTHSLLASLQRNELSERRFLQLNKCPACWGTSWCRKFLNGQLRLESWGRLRLLDFFNVKNVYFARYGEPREGSRRVVLKRLGSAQELADIDTKICRRATGRGRCDLLQALPATEFASLNGDVRLLTPGAVEGWSDLVHCPSQRLLDRLVRRYAETKDSGSFLLRNLKDSERMQLLITLAFNPEPLVLQINLRTGTCGTKASLMTVIKKLVCPSLKRFFVLVSLWTTTITPFVRTFCPDMPHGEALQGGSSTTPQLRLPKTGAWKPCWMSVPTQRKDTVDSKPPRNSGNTLHN</sequence>
<protein>
    <submittedName>
        <fullName evidence="3">Divergent protein kinase domain 2A</fullName>
    </submittedName>
</protein>
<proteinExistence type="inferred from homology"/>
<dbReference type="GO" id="GO:0030126">
    <property type="term" value="C:COPI vesicle coat"/>
    <property type="evidence" value="ECO:0007669"/>
    <property type="project" value="TreeGrafter"/>
</dbReference>
<feature type="compositionally biased region" description="Basic and acidic residues" evidence="2">
    <location>
        <begin position="303"/>
        <end position="312"/>
    </location>
</feature>
<reference evidence="4" key="1">
    <citation type="submission" date="2019-10" db="EMBL/GenBank/DDBJ databases">
        <title>Corvus moneduloides (New Caledonian crow) genome, bCorMon1, primary haplotype.</title>
        <authorList>
            <person name="Rutz C."/>
            <person name="Fungtammasan C."/>
            <person name="Mountcastle J."/>
            <person name="Formenti G."/>
            <person name="Chow W."/>
            <person name="Howe K."/>
            <person name="Steele M.P."/>
            <person name="Fernandes J."/>
            <person name="Gilbert M.T.P."/>
            <person name="Fedrigo O."/>
            <person name="Jarvis E.D."/>
            <person name="Gemmell N."/>
        </authorList>
    </citation>
    <scope>NUCLEOTIDE SEQUENCE [LARGE SCALE GENOMIC DNA]</scope>
</reference>
<feature type="region of interest" description="Disordered" evidence="2">
    <location>
        <begin position="302"/>
        <end position="322"/>
    </location>
</feature>
<comment type="similarity">
    <text evidence="1">Belongs to the DIPK family.</text>
</comment>
<accession>A0A8U7P4N2</accession>
<dbReference type="PANTHER" id="PTHR32073:SF6">
    <property type="entry name" value="DIVERGENT PROTEIN KINASE DOMAIN 2A"/>
    <property type="match status" value="1"/>
</dbReference>
<reference evidence="3" key="2">
    <citation type="submission" date="2025-08" db="UniProtKB">
        <authorList>
            <consortium name="Ensembl"/>
        </authorList>
    </citation>
    <scope>IDENTIFICATION</scope>
</reference>
<dbReference type="GO" id="GO:0051896">
    <property type="term" value="P:regulation of phosphatidylinositol 3-kinase/protein kinase B signal transduction"/>
    <property type="evidence" value="ECO:0007669"/>
    <property type="project" value="TreeGrafter"/>
</dbReference>
<reference evidence="3" key="3">
    <citation type="submission" date="2025-09" db="UniProtKB">
        <authorList>
            <consortium name="Ensembl"/>
        </authorList>
    </citation>
    <scope>IDENTIFICATION</scope>
</reference>
<gene>
    <name evidence="3" type="primary">DIPK2A</name>
</gene>
<dbReference type="InterPro" id="IPR020519">
    <property type="entry name" value="DIPK2A/B"/>
</dbReference>
<dbReference type="GO" id="GO:0005615">
    <property type="term" value="C:extracellular space"/>
    <property type="evidence" value="ECO:0007669"/>
    <property type="project" value="TreeGrafter"/>
</dbReference>
<evidence type="ECO:0000256" key="1">
    <source>
        <dbReference type="ARBA" id="ARBA00006338"/>
    </source>
</evidence>
<dbReference type="GO" id="GO:0060038">
    <property type="term" value="P:cardiac muscle cell proliferation"/>
    <property type="evidence" value="ECO:0007669"/>
    <property type="project" value="TreeGrafter"/>
</dbReference>
<evidence type="ECO:0000313" key="3">
    <source>
        <dbReference type="Ensembl" id="ENSCMUP00000034437.1"/>
    </source>
</evidence>
<evidence type="ECO:0000256" key="2">
    <source>
        <dbReference type="SAM" id="MobiDB-lite"/>
    </source>
</evidence>
<keyword evidence="4" id="KW-1185">Reference proteome</keyword>